<evidence type="ECO:0000313" key="2">
    <source>
        <dbReference type="Proteomes" id="UP000681720"/>
    </source>
</evidence>
<gene>
    <name evidence="1" type="ORF">GIL414_LOCUS78255</name>
</gene>
<evidence type="ECO:0000313" key="1">
    <source>
        <dbReference type="EMBL" id="CAF5206317.1"/>
    </source>
</evidence>
<protein>
    <submittedName>
        <fullName evidence="1">Uncharacterized protein</fullName>
    </submittedName>
</protein>
<comment type="caution">
    <text evidence="1">The sequence shown here is derived from an EMBL/GenBank/DDBJ whole genome shotgun (WGS) entry which is preliminary data.</text>
</comment>
<name>A0A8S3IS24_9BILA</name>
<proteinExistence type="predicted"/>
<dbReference type="Proteomes" id="UP000681720">
    <property type="component" value="Unassembled WGS sequence"/>
</dbReference>
<dbReference type="EMBL" id="CAJOBJ010349518">
    <property type="protein sequence ID" value="CAF5206317.1"/>
    <property type="molecule type" value="Genomic_DNA"/>
</dbReference>
<organism evidence="1 2">
    <name type="scientific">Rotaria magnacalcarata</name>
    <dbReference type="NCBI Taxonomy" id="392030"/>
    <lineage>
        <taxon>Eukaryota</taxon>
        <taxon>Metazoa</taxon>
        <taxon>Spiralia</taxon>
        <taxon>Gnathifera</taxon>
        <taxon>Rotifera</taxon>
        <taxon>Eurotatoria</taxon>
        <taxon>Bdelloidea</taxon>
        <taxon>Philodinida</taxon>
        <taxon>Philodinidae</taxon>
        <taxon>Rotaria</taxon>
    </lineage>
</organism>
<feature type="non-terminal residue" evidence="1">
    <location>
        <position position="1"/>
    </location>
</feature>
<feature type="non-terminal residue" evidence="1">
    <location>
        <position position="76"/>
    </location>
</feature>
<accession>A0A8S3IS24</accession>
<dbReference type="AlphaFoldDB" id="A0A8S3IS24"/>
<reference evidence="1" key="1">
    <citation type="submission" date="2021-02" db="EMBL/GenBank/DDBJ databases">
        <authorList>
            <person name="Nowell W R."/>
        </authorList>
    </citation>
    <scope>NUCLEOTIDE SEQUENCE</scope>
</reference>
<sequence>LALPHMRQMVKNTFGRPITIELLEKLNLPSSKSTPTTTAATTPTTTSRVVVNPSLLTQQSTSGIQQPLLYTTVQPQ</sequence>